<evidence type="ECO:0000313" key="2">
    <source>
        <dbReference type="Proteomes" id="UP000078046"/>
    </source>
</evidence>
<keyword evidence="2" id="KW-1185">Reference proteome</keyword>
<dbReference type="EMBL" id="LWCA01002926">
    <property type="protein sequence ID" value="OAF63639.1"/>
    <property type="molecule type" value="Genomic_DNA"/>
</dbReference>
<dbReference type="Proteomes" id="UP000078046">
    <property type="component" value="Unassembled WGS sequence"/>
</dbReference>
<comment type="caution">
    <text evidence="1">The sequence shown here is derived from an EMBL/GenBank/DDBJ whole genome shotgun (WGS) entry which is preliminary data.</text>
</comment>
<proteinExistence type="predicted"/>
<accession>A0A177ANK2</accession>
<organism evidence="1 2">
    <name type="scientific">Intoshia linei</name>
    <dbReference type="NCBI Taxonomy" id="1819745"/>
    <lineage>
        <taxon>Eukaryota</taxon>
        <taxon>Metazoa</taxon>
        <taxon>Spiralia</taxon>
        <taxon>Lophotrochozoa</taxon>
        <taxon>Mesozoa</taxon>
        <taxon>Orthonectida</taxon>
        <taxon>Rhopaluridae</taxon>
        <taxon>Intoshia</taxon>
    </lineage>
</organism>
<reference evidence="1 2" key="1">
    <citation type="submission" date="2016-04" db="EMBL/GenBank/DDBJ databases">
        <title>The genome of Intoshia linei affirms orthonectids as highly simplified spiralians.</title>
        <authorList>
            <person name="Mikhailov K.V."/>
            <person name="Slusarev G.S."/>
            <person name="Nikitin M.A."/>
            <person name="Logacheva M.D."/>
            <person name="Penin A."/>
            <person name="Aleoshin V."/>
            <person name="Panchin Y.V."/>
        </authorList>
    </citation>
    <scope>NUCLEOTIDE SEQUENCE [LARGE SCALE GENOMIC DNA]</scope>
    <source>
        <strain evidence="1">Intl2013</strain>
        <tissue evidence="1">Whole animal</tissue>
    </source>
</reference>
<name>A0A177ANK2_9BILA</name>
<dbReference type="AlphaFoldDB" id="A0A177ANK2"/>
<protein>
    <submittedName>
        <fullName evidence="1">Uncharacterized protein</fullName>
    </submittedName>
</protein>
<evidence type="ECO:0000313" key="1">
    <source>
        <dbReference type="EMBL" id="OAF63639.1"/>
    </source>
</evidence>
<sequence>MNYEQLQNEIIWTKSVDEIKKYIESFKTTPCKILDKNSQIEKIIHLLSKNSLKMPTNCIKKIFNFIIDYEEPMPHSMKCLYRYLLRILSNEPSNIYALNENSMRILHETYHKLINACENLPSDCKCTEFNPERKDDKISTNSNDVNLVNKKLEIFENHKNTLKISENRLFIKQLYSVGNRDSKKIKNYGENIHYEKIENVFNPIDKKDDNSGESNHIKMSSMYSINPIHLPNRYINKYNLEIKKLE</sequence>
<gene>
    <name evidence="1" type="ORF">A3Q56_08656</name>
</gene>